<dbReference type="EMBL" id="JH795860">
    <property type="protein sequence ID" value="EJU03314.1"/>
    <property type="molecule type" value="Genomic_DNA"/>
</dbReference>
<feature type="compositionally biased region" description="Low complexity" evidence="1">
    <location>
        <begin position="281"/>
        <end position="293"/>
    </location>
</feature>
<proteinExistence type="predicted"/>
<organism evidence="2 3">
    <name type="scientific">Dacryopinax primogenitus (strain DJM 731)</name>
    <name type="common">Brown rot fungus</name>
    <dbReference type="NCBI Taxonomy" id="1858805"/>
    <lineage>
        <taxon>Eukaryota</taxon>
        <taxon>Fungi</taxon>
        <taxon>Dikarya</taxon>
        <taxon>Basidiomycota</taxon>
        <taxon>Agaricomycotina</taxon>
        <taxon>Dacrymycetes</taxon>
        <taxon>Dacrymycetales</taxon>
        <taxon>Dacrymycetaceae</taxon>
        <taxon>Dacryopinax</taxon>
    </lineage>
</organism>
<evidence type="ECO:0000313" key="3">
    <source>
        <dbReference type="Proteomes" id="UP000030653"/>
    </source>
</evidence>
<dbReference type="GeneID" id="63686141"/>
<keyword evidence="3" id="KW-1185">Reference proteome</keyword>
<feature type="compositionally biased region" description="Pro residues" evidence="1">
    <location>
        <begin position="294"/>
        <end position="304"/>
    </location>
</feature>
<sequence>MTAREVQPDDGGLDIGTDLSFPGRASPEQVTDGVAQGREEHIGGFGRYSYSTHFASCVPRGPAAATAVTLSMGSASSVDTVDRFALRQGSIAANAVNTPTSTSSVDDLSRYSYSTQDSDVLCPREDEIALCLQHSPTVVTAVNPLGSAEPAYLRTSLYTSTTVSTSGNTAAAVPEGAVTAHVSTSCPTRATSRQLESVNGNVVTCSSTSPPPSYCDLPPASLNITPTSNATFRLTTSPSLQSLACNENTTEDVLPIYIRYEDVPPIYGTLQIPNEYTHLAPLPSSPSSSATSLPPSPTPSPLPSTAPTRT</sequence>
<dbReference type="STRING" id="1858805.M5G3R4"/>
<dbReference type="Proteomes" id="UP000030653">
    <property type="component" value="Unassembled WGS sequence"/>
</dbReference>
<evidence type="ECO:0000256" key="1">
    <source>
        <dbReference type="SAM" id="MobiDB-lite"/>
    </source>
</evidence>
<reference evidence="2 3" key="1">
    <citation type="journal article" date="2012" name="Science">
        <title>The Paleozoic origin of enzymatic lignin decomposition reconstructed from 31 fungal genomes.</title>
        <authorList>
            <person name="Floudas D."/>
            <person name="Binder M."/>
            <person name="Riley R."/>
            <person name="Barry K."/>
            <person name="Blanchette R.A."/>
            <person name="Henrissat B."/>
            <person name="Martinez A.T."/>
            <person name="Otillar R."/>
            <person name="Spatafora J.W."/>
            <person name="Yadav J.S."/>
            <person name="Aerts A."/>
            <person name="Benoit I."/>
            <person name="Boyd A."/>
            <person name="Carlson A."/>
            <person name="Copeland A."/>
            <person name="Coutinho P.M."/>
            <person name="de Vries R.P."/>
            <person name="Ferreira P."/>
            <person name="Findley K."/>
            <person name="Foster B."/>
            <person name="Gaskell J."/>
            <person name="Glotzer D."/>
            <person name="Gorecki P."/>
            <person name="Heitman J."/>
            <person name="Hesse C."/>
            <person name="Hori C."/>
            <person name="Igarashi K."/>
            <person name="Jurgens J.A."/>
            <person name="Kallen N."/>
            <person name="Kersten P."/>
            <person name="Kohler A."/>
            <person name="Kuees U."/>
            <person name="Kumar T.K.A."/>
            <person name="Kuo A."/>
            <person name="LaButti K."/>
            <person name="Larrondo L.F."/>
            <person name="Lindquist E."/>
            <person name="Ling A."/>
            <person name="Lombard V."/>
            <person name="Lucas S."/>
            <person name="Lundell T."/>
            <person name="Martin R."/>
            <person name="McLaughlin D.J."/>
            <person name="Morgenstern I."/>
            <person name="Morin E."/>
            <person name="Murat C."/>
            <person name="Nagy L.G."/>
            <person name="Nolan M."/>
            <person name="Ohm R.A."/>
            <person name="Patyshakuliyeva A."/>
            <person name="Rokas A."/>
            <person name="Ruiz-Duenas F.J."/>
            <person name="Sabat G."/>
            <person name="Salamov A."/>
            <person name="Samejima M."/>
            <person name="Schmutz J."/>
            <person name="Slot J.C."/>
            <person name="St John F."/>
            <person name="Stenlid J."/>
            <person name="Sun H."/>
            <person name="Sun S."/>
            <person name="Syed K."/>
            <person name="Tsang A."/>
            <person name="Wiebenga A."/>
            <person name="Young D."/>
            <person name="Pisabarro A."/>
            <person name="Eastwood D.C."/>
            <person name="Martin F."/>
            <person name="Cullen D."/>
            <person name="Grigoriev I.V."/>
            <person name="Hibbett D.S."/>
        </authorList>
    </citation>
    <scope>NUCLEOTIDE SEQUENCE [LARGE SCALE GENOMIC DNA]</scope>
    <source>
        <strain evidence="2 3">DJM-731 SS1</strain>
    </source>
</reference>
<protein>
    <submittedName>
        <fullName evidence="2">Uncharacterized protein</fullName>
    </submittedName>
</protein>
<dbReference type="AlphaFoldDB" id="M5G3R4"/>
<feature type="region of interest" description="Disordered" evidence="1">
    <location>
        <begin position="281"/>
        <end position="310"/>
    </location>
</feature>
<dbReference type="RefSeq" id="XP_040630208.1">
    <property type="nucleotide sequence ID" value="XM_040771079.1"/>
</dbReference>
<gene>
    <name evidence="2" type="ORF">DACRYDRAFT_15158</name>
</gene>
<dbReference type="HOGENOM" id="CLU_897207_0_0_1"/>
<name>M5G3R4_DACPD</name>
<accession>M5G3R4</accession>
<feature type="region of interest" description="Disordered" evidence="1">
    <location>
        <begin position="1"/>
        <end position="33"/>
    </location>
</feature>
<evidence type="ECO:0000313" key="2">
    <source>
        <dbReference type="EMBL" id="EJU03314.1"/>
    </source>
</evidence>